<dbReference type="EMBL" id="MU001810">
    <property type="protein sequence ID" value="KAF2797282.1"/>
    <property type="molecule type" value="Genomic_DNA"/>
</dbReference>
<dbReference type="InterPro" id="IPR018790">
    <property type="entry name" value="DUF2358"/>
</dbReference>
<dbReference type="OrthoDB" id="5329385at2759"/>
<dbReference type="AlphaFoldDB" id="A0A6A6XLQ2"/>
<evidence type="ECO:0000313" key="2">
    <source>
        <dbReference type="Proteomes" id="UP000799757"/>
    </source>
</evidence>
<proteinExistence type="predicted"/>
<dbReference type="Proteomes" id="UP000799757">
    <property type="component" value="Unassembled WGS sequence"/>
</dbReference>
<keyword evidence="2" id="KW-1185">Reference proteome</keyword>
<evidence type="ECO:0000313" key="1">
    <source>
        <dbReference type="EMBL" id="KAF2797282.1"/>
    </source>
</evidence>
<protein>
    <submittedName>
        <fullName evidence="1">Uncharacterized protein</fullName>
    </submittedName>
</protein>
<accession>A0A6A6XLQ2</accession>
<dbReference type="InterPro" id="IPR031342">
    <property type="entry name" value="Mug163-like"/>
</dbReference>
<dbReference type="PANTHER" id="PTHR31094:SF2">
    <property type="entry name" value="RIKEN CDNA 2310061I04 GENE"/>
    <property type="match status" value="1"/>
</dbReference>
<sequence length="288" mass="32095">MTAGVMRRLFSSTACSRFPLRSALHLTAPRLLGLKQYQRTITDVRPRQASLSRIWFTSSSACPYPESNGLPPNNERNLKLGNTIRTLHDRLPTLLATPLPQDILSPHITLHLFPSTHPHLPTVSGKLAYTAALWTAPVAWGRVPVIGNIKLKILSERMVTNGGTSTPAHLRHEKLIVKWKTCGKAEKEQSGQASDAVEKITRIVGGSSRPDEEFSGLFLFEFDEEGRIVNHVIEHMEEGGNWDKPAKMISVTDWLLGRAWGRRVDEGSPSLAFVKCDRPAEARRRSGR</sequence>
<name>A0A6A6XLQ2_9PLEO</name>
<reference evidence="1" key="1">
    <citation type="journal article" date="2020" name="Stud. Mycol.">
        <title>101 Dothideomycetes genomes: a test case for predicting lifestyles and emergence of pathogens.</title>
        <authorList>
            <person name="Haridas S."/>
            <person name="Albert R."/>
            <person name="Binder M."/>
            <person name="Bloem J."/>
            <person name="Labutti K."/>
            <person name="Salamov A."/>
            <person name="Andreopoulos B."/>
            <person name="Baker S."/>
            <person name="Barry K."/>
            <person name="Bills G."/>
            <person name="Bluhm B."/>
            <person name="Cannon C."/>
            <person name="Castanera R."/>
            <person name="Culley D."/>
            <person name="Daum C."/>
            <person name="Ezra D."/>
            <person name="Gonzalez J."/>
            <person name="Henrissat B."/>
            <person name="Kuo A."/>
            <person name="Liang C."/>
            <person name="Lipzen A."/>
            <person name="Lutzoni F."/>
            <person name="Magnuson J."/>
            <person name="Mondo S."/>
            <person name="Nolan M."/>
            <person name="Ohm R."/>
            <person name="Pangilinan J."/>
            <person name="Park H.-J."/>
            <person name="Ramirez L."/>
            <person name="Alfaro M."/>
            <person name="Sun H."/>
            <person name="Tritt A."/>
            <person name="Yoshinaga Y."/>
            <person name="Zwiers L.-H."/>
            <person name="Turgeon B."/>
            <person name="Goodwin S."/>
            <person name="Spatafora J."/>
            <person name="Crous P."/>
            <person name="Grigoriev I."/>
        </authorList>
    </citation>
    <scope>NUCLEOTIDE SEQUENCE</scope>
    <source>
        <strain evidence="1">CBS 109.77</strain>
    </source>
</reference>
<organism evidence="1 2">
    <name type="scientific">Melanomma pulvis-pyrius CBS 109.77</name>
    <dbReference type="NCBI Taxonomy" id="1314802"/>
    <lineage>
        <taxon>Eukaryota</taxon>
        <taxon>Fungi</taxon>
        <taxon>Dikarya</taxon>
        <taxon>Ascomycota</taxon>
        <taxon>Pezizomycotina</taxon>
        <taxon>Dothideomycetes</taxon>
        <taxon>Pleosporomycetidae</taxon>
        <taxon>Pleosporales</taxon>
        <taxon>Melanommataceae</taxon>
        <taxon>Melanomma</taxon>
    </lineage>
</organism>
<dbReference type="PANTHER" id="PTHR31094">
    <property type="entry name" value="RIKEN CDNA 2310061I04 GENE"/>
    <property type="match status" value="1"/>
</dbReference>
<gene>
    <name evidence="1" type="ORF">K505DRAFT_358562</name>
</gene>
<dbReference type="Pfam" id="PF17119">
    <property type="entry name" value="MMU163"/>
    <property type="match status" value="2"/>
</dbReference>